<evidence type="ECO:0000256" key="2">
    <source>
        <dbReference type="ARBA" id="ARBA00022801"/>
    </source>
</evidence>
<keyword evidence="1" id="KW-0540">Nuclease</keyword>
<dbReference type="AlphaFoldDB" id="A0A364LEK7"/>
<sequence>MPFRRHNTDAPLDNLQYNTPRGNYPVTIVSDQVYYAPAATTKKTPSNFPHLYNNREGLKDAEYPLFDEMETRKKQLYEFPIKTPSERPFDYGTKASKPDKNRQGVVFQKTQKGQKAKAVDLAHPPNQSGPVRAVTNRDKQLIGVMYHPEGDMKGFEKASLGALDRQGREDPRKHAYHTTHVSRASTIPYKSW</sequence>
<dbReference type="SUPFAM" id="SSF53933">
    <property type="entry name" value="Microbial ribonucleases"/>
    <property type="match status" value="1"/>
</dbReference>
<evidence type="ECO:0000256" key="3">
    <source>
        <dbReference type="SAM" id="MobiDB-lite"/>
    </source>
</evidence>
<evidence type="ECO:0000313" key="4">
    <source>
        <dbReference type="EMBL" id="RAO74254.1"/>
    </source>
</evidence>
<dbReference type="GO" id="GO:0004521">
    <property type="term" value="F:RNA endonuclease activity"/>
    <property type="evidence" value="ECO:0007669"/>
    <property type="project" value="InterPro"/>
</dbReference>
<reference evidence="4 5" key="1">
    <citation type="journal article" date="2017" name="Biotechnol. Biofuels">
        <title>Differential beta-glucosidase expression as a function of carbon source availability in Talaromyces amestolkiae: a genomic and proteomic approach.</title>
        <authorList>
            <person name="de Eugenio L.I."/>
            <person name="Mendez-Liter J.A."/>
            <person name="Nieto-Dominguez M."/>
            <person name="Alonso L."/>
            <person name="Gil-Munoz J."/>
            <person name="Barriuso J."/>
            <person name="Prieto A."/>
            <person name="Martinez M.J."/>
        </authorList>
    </citation>
    <scope>NUCLEOTIDE SEQUENCE [LARGE SCALE GENOMIC DNA]</scope>
    <source>
        <strain evidence="4 5">CIB</strain>
    </source>
</reference>
<dbReference type="Pfam" id="PF00545">
    <property type="entry name" value="Ribonuclease"/>
    <property type="match status" value="1"/>
</dbReference>
<protein>
    <submittedName>
        <fullName evidence="4">Uncharacterized protein</fullName>
    </submittedName>
</protein>
<dbReference type="Proteomes" id="UP000249363">
    <property type="component" value="Unassembled WGS sequence"/>
</dbReference>
<dbReference type="EMBL" id="MIKG01000031">
    <property type="protein sequence ID" value="RAO74254.1"/>
    <property type="molecule type" value="Genomic_DNA"/>
</dbReference>
<dbReference type="GO" id="GO:0016787">
    <property type="term" value="F:hydrolase activity"/>
    <property type="evidence" value="ECO:0007669"/>
    <property type="project" value="UniProtKB-KW"/>
</dbReference>
<organism evidence="4 5">
    <name type="scientific">Talaromyces amestolkiae</name>
    <dbReference type="NCBI Taxonomy" id="1196081"/>
    <lineage>
        <taxon>Eukaryota</taxon>
        <taxon>Fungi</taxon>
        <taxon>Dikarya</taxon>
        <taxon>Ascomycota</taxon>
        <taxon>Pezizomycotina</taxon>
        <taxon>Eurotiomycetes</taxon>
        <taxon>Eurotiomycetidae</taxon>
        <taxon>Eurotiales</taxon>
        <taxon>Trichocomaceae</taxon>
        <taxon>Talaromyces</taxon>
        <taxon>Talaromyces sect. Talaromyces</taxon>
    </lineage>
</organism>
<feature type="region of interest" description="Disordered" evidence="3">
    <location>
        <begin position="165"/>
        <end position="192"/>
    </location>
</feature>
<comment type="caution">
    <text evidence="4">The sequence shown here is derived from an EMBL/GenBank/DDBJ whole genome shotgun (WGS) entry which is preliminary data.</text>
</comment>
<keyword evidence="5" id="KW-1185">Reference proteome</keyword>
<evidence type="ECO:0000256" key="1">
    <source>
        <dbReference type="ARBA" id="ARBA00022722"/>
    </source>
</evidence>
<dbReference type="GeneID" id="63799480"/>
<dbReference type="InterPro" id="IPR016191">
    <property type="entry name" value="Ribonuclease/ribotoxin"/>
</dbReference>
<proteinExistence type="predicted"/>
<keyword evidence="2" id="KW-0378">Hydrolase</keyword>
<dbReference type="OrthoDB" id="3445416at2759"/>
<dbReference type="RefSeq" id="XP_040738768.1">
    <property type="nucleotide sequence ID" value="XM_040872877.1"/>
</dbReference>
<dbReference type="InterPro" id="IPR000026">
    <property type="entry name" value="N1-like"/>
</dbReference>
<gene>
    <name evidence="4" type="ORF">BHQ10_010266</name>
</gene>
<accession>A0A364LEK7</accession>
<evidence type="ECO:0000313" key="5">
    <source>
        <dbReference type="Proteomes" id="UP000249363"/>
    </source>
</evidence>
<name>A0A364LEK7_TALAM</name>
<dbReference type="GO" id="GO:0003723">
    <property type="term" value="F:RNA binding"/>
    <property type="evidence" value="ECO:0007669"/>
    <property type="project" value="InterPro"/>
</dbReference>
<dbReference type="Gene3D" id="3.10.450.30">
    <property type="entry name" value="Microbial ribonucleases"/>
    <property type="match status" value="1"/>
</dbReference>